<sequence length="159" mass="16903">MNEARLLPLTENNLHLLLERAVADADPLEVMPPVPGTTGWDPTARAAFLEFHRSRSVATPRPVESTYVIVVDEQIVGAARLEPLDEGRVEVGAWIGRSRRGGGIGAAIMDQLLTLARDSGARQLVACTTADNRAACRLLDRAGADLTVSGPEVGAVAEL</sequence>
<feature type="domain" description="N-acetyltransferase" evidence="3">
    <location>
        <begin position="4"/>
        <end position="159"/>
    </location>
</feature>
<reference evidence="4 5" key="1">
    <citation type="submission" date="2024-10" db="EMBL/GenBank/DDBJ databases">
        <title>The Natural Products Discovery Center: Release of the First 8490 Sequenced Strains for Exploring Actinobacteria Biosynthetic Diversity.</title>
        <authorList>
            <person name="Kalkreuter E."/>
            <person name="Kautsar S.A."/>
            <person name="Yang D."/>
            <person name="Bader C.D."/>
            <person name="Teijaro C.N."/>
            <person name="Fluegel L."/>
            <person name="Davis C.M."/>
            <person name="Simpson J.R."/>
            <person name="Lauterbach L."/>
            <person name="Steele A.D."/>
            <person name="Gui C."/>
            <person name="Meng S."/>
            <person name="Li G."/>
            <person name="Viehrig K."/>
            <person name="Ye F."/>
            <person name="Su P."/>
            <person name="Kiefer A.F."/>
            <person name="Nichols A."/>
            <person name="Cepeda A.J."/>
            <person name="Yan W."/>
            <person name="Fan B."/>
            <person name="Jiang Y."/>
            <person name="Adhikari A."/>
            <person name="Zheng C.-J."/>
            <person name="Schuster L."/>
            <person name="Cowan T.M."/>
            <person name="Smanski M.J."/>
            <person name="Chevrette M.G."/>
            <person name="De Carvalho L.P.S."/>
            <person name="Shen B."/>
        </authorList>
    </citation>
    <scope>NUCLEOTIDE SEQUENCE [LARGE SCALE GENOMIC DNA]</scope>
    <source>
        <strain evidence="4 5">NPDC019377</strain>
    </source>
</reference>
<keyword evidence="5" id="KW-1185">Reference proteome</keyword>
<protein>
    <submittedName>
        <fullName evidence="4">GNAT family N-acetyltransferase</fullName>
        <ecNumber evidence="4">2.3.1.-</ecNumber>
    </submittedName>
</protein>
<organism evidence="4 5">
    <name type="scientific">Nocardia testacea</name>
    <dbReference type="NCBI Taxonomy" id="248551"/>
    <lineage>
        <taxon>Bacteria</taxon>
        <taxon>Bacillati</taxon>
        <taxon>Actinomycetota</taxon>
        <taxon>Actinomycetes</taxon>
        <taxon>Mycobacteriales</taxon>
        <taxon>Nocardiaceae</taxon>
        <taxon>Nocardia</taxon>
    </lineage>
</organism>
<accession>A0ABW7W5Q8</accession>
<dbReference type="EMBL" id="JBIRYL010000012">
    <property type="protein sequence ID" value="MFI2233245.1"/>
    <property type="molecule type" value="Genomic_DNA"/>
</dbReference>
<dbReference type="GO" id="GO:0016746">
    <property type="term" value="F:acyltransferase activity"/>
    <property type="evidence" value="ECO:0007669"/>
    <property type="project" value="UniProtKB-KW"/>
</dbReference>
<dbReference type="Gene3D" id="3.40.630.30">
    <property type="match status" value="1"/>
</dbReference>
<evidence type="ECO:0000256" key="1">
    <source>
        <dbReference type="ARBA" id="ARBA00022679"/>
    </source>
</evidence>
<comment type="caution">
    <text evidence="4">The sequence shown here is derived from an EMBL/GenBank/DDBJ whole genome shotgun (WGS) entry which is preliminary data.</text>
</comment>
<dbReference type="Pfam" id="PF00583">
    <property type="entry name" value="Acetyltransf_1"/>
    <property type="match status" value="1"/>
</dbReference>
<dbReference type="Proteomes" id="UP001611494">
    <property type="component" value="Unassembled WGS sequence"/>
</dbReference>
<name>A0ABW7W5Q8_9NOCA</name>
<dbReference type="InterPro" id="IPR016181">
    <property type="entry name" value="Acyl_CoA_acyltransferase"/>
</dbReference>
<keyword evidence="2 4" id="KW-0012">Acyltransferase</keyword>
<dbReference type="InterPro" id="IPR000182">
    <property type="entry name" value="GNAT_dom"/>
</dbReference>
<gene>
    <name evidence="4" type="ORF">ACH49Z_25685</name>
</gene>
<dbReference type="PANTHER" id="PTHR43877:SF2">
    <property type="entry name" value="AMINOALKYLPHOSPHONATE N-ACETYLTRANSFERASE-RELATED"/>
    <property type="match status" value="1"/>
</dbReference>
<dbReference type="PROSITE" id="PS51186">
    <property type="entry name" value="GNAT"/>
    <property type="match status" value="1"/>
</dbReference>
<dbReference type="SUPFAM" id="SSF55729">
    <property type="entry name" value="Acyl-CoA N-acyltransferases (Nat)"/>
    <property type="match status" value="1"/>
</dbReference>
<dbReference type="PANTHER" id="PTHR43877">
    <property type="entry name" value="AMINOALKYLPHOSPHONATE N-ACETYLTRANSFERASE-RELATED-RELATED"/>
    <property type="match status" value="1"/>
</dbReference>
<evidence type="ECO:0000313" key="5">
    <source>
        <dbReference type="Proteomes" id="UP001611494"/>
    </source>
</evidence>
<dbReference type="InterPro" id="IPR050832">
    <property type="entry name" value="Bact_Acetyltransf"/>
</dbReference>
<dbReference type="RefSeq" id="WP_397065325.1">
    <property type="nucleotide sequence ID" value="NZ_JBIRYL010000012.1"/>
</dbReference>
<evidence type="ECO:0000259" key="3">
    <source>
        <dbReference type="PROSITE" id="PS51186"/>
    </source>
</evidence>
<proteinExistence type="predicted"/>
<evidence type="ECO:0000313" key="4">
    <source>
        <dbReference type="EMBL" id="MFI2233245.1"/>
    </source>
</evidence>
<dbReference type="EC" id="2.3.1.-" evidence="4"/>
<evidence type="ECO:0000256" key="2">
    <source>
        <dbReference type="ARBA" id="ARBA00023315"/>
    </source>
</evidence>
<keyword evidence="1 4" id="KW-0808">Transferase</keyword>